<keyword evidence="2" id="KW-1185">Reference proteome</keyword>
<organism evidence="1 2">
    <name type="scientific">Endocarpon pusillum</name>
    <dbReference type="NCBI Taxonomy" id="364733"/>
    <lineage>
        <taxon>Eukaryota</taxon>
        <taxon>Fungi</taxon>
        <taxon>Dikarya</taxon>
        <taxon>Ascomycota</taxon>
        <taxon>Pezizomycotina</taxon>
        <taxon>Eurotiomycetes</taxon>
        <taxon>Chaetothyriomycetidae</taxon>
        <taxon>Verrucariales</taxon>
        <taxon>Verrucariaceae</taxon>
        <taxon>Endocarpon</taxon>
    </lineage>
</organism>
<gene>
    <name evidence="1" type="ORF">GJ744_007542</name>
</gene>
<sequence>MLAILTSRLCSHLRLTTRAHPPGSPPCMHIAYRSHEKQIQTSNAVQEPVPHVHGDSALETSIPALEIALGQDHLGLQNIPR</sequence>
<comment type="caution">
    <text evidence="1">The sequence shown here is derived from an EMBL/GenBank/DDBJ whole genome shotgun (WGS) entry which is preliminary data.</text>
</comment>
<evidence type="ECO:0000313" key="1">
    <source>
        <dbReference type="EMBL" id="KAF7509671.1"/>
    </source>
</evidence>
<evidence type="ECO:0000313" key="2">
    <source>
        <dbReference type="Proteomes" id="UP000606974"/>
    </source>
</evidence>
<proteinExistence type="predicted"/>
<accession>A0A8H7AMB3</accession>
<dbReference type="AlphaFoldDB" id="A0A8H7AMB3"/>
<name>A0A8H7AMB3_9EURO</name>
<dbReference type="EMBL" id="JAACFV010000038">
    <property type="protein sequence ID" value="KAF7509671.1"/>
    <property type="molecule type" value="Genomic_DNA"/>
</dbReference>
<dbReference type="Proteomes" id="UP000606974">
    <property type="component" value="Unassembled WGS sequence"/>
</dbReference>
<reference evidence="1" key="1">
    <citation type="submission" date="2020-02" db="EMBL/GenBank/DDBJ databases">
        <authorList>
            <person name="Palmer J.M."/>
        </authorList>
    </citation>
    <scope>NUCLEOTIDE SEQUENCE</scope>
    <source>
        <strain evidence="1">EPUS1.4</strain>
        <tissue evidence="1">Thallus</tissue>
    </source>
</reference>
<protein>
    <submittedName>
        <fullName evidence="1">Uncharacterized protein</fullName>
    </submittedName>
</protein>